<keyword evidence="8" id="KW-1185">Reference proteome</keyword>
<dbReference type="InterPro" id="IPR036850">
    <property type="entry name" value="NDK-like_dom_sf"/>
</dbReference>
<dbReference type="GO" id="GO:0004550">
    <property type="term" value="F:nucleoside diphosphate kinase activity"/>
    <property type="evidence" value="ECO:0007669"/>
    <property type="project" value="UniProtKB-EC"/>
</dbReference>
<reference evidence="7" key="1">
    <citation type="submission" date="2019-09" db="EMBL/GenBank/DDBJ databases">
        <title>Draft genome information of white flower Hibiscus syriacus.</title>
        <authorList>
            <person name="Kim Y.-M."/>
        </authorList>
    </citation>
    <scope>NUCLEOTIDE SEQUENCE [LARGE SCALE GENOMIC DNA]</scope>
    <source>
        <strain evidence="7">YM2019G1</strain>
    </source>
</reference>
<evidence type="ECO:0000256" key="4">
    <source>
        <dbReference type="SAM" id="Coils"/>
    </source>
</evidence>
<feature type="compositionally biased region" description="Low complexity" evidence="5">
    <location>
        <begin position="66"/>
        <end position="80"/>
    </location>
</feature>
<evidence type="ECO:0000256" key="1">
    <source>
        <dbReference type="ARBA" id="ARBA00000082"/>
    </source>
</evidence>
<dbReference type="SMART" id="SM00562">
    <property type="entry name" value="NDK"/>
    <property type="match status" value="1"/>
</dbReference>
<accession>A0A6A3AWU4</accession>
<keyword evidence="7" id="KW-0418">Kinase</keyword>
<comment type="catalytic activity">
    <reaction evidence="1">
        <text>a 2'-deoxyribonucleoside 5'-diphosphate + ATP = a 2'-deoxyribonucleoside 5'-triphosphate + ADP</text>
        <dbReference type="Rhea" id="RHEA:44640"/>
        <dbReference type="ChEBI" id="CHEBI:30616"/>
        <dbReference type="ChEBI" id="CHEBI:61560"/>
        <dbReference type="ChEBI" id="CHEBI:73316"/>
        <dbReference type="ChEBI" id="CHEBI:456216"/>
        <dbReference type="EC" id="2.7.4.6"/>
    </reaction>
</comment>
<comment type="similarity">
    <text evidence="3">Belongs to the NDK family.</text>
</comment>
<dbReference type="SUPFAM" id="SSF54919">
    <property type="entry name" value="Nucleoside diphosphate kinase, NDK"/>
    <property type="match status" value="1"/>
</dbReference>
<sequence>MARKVSRVETVLVKRKLLVFINLVSFHRECNFMDDGFGNIKVISDHFQVSTPPRGDSLQNRSSPDSQPSTGNSSRSRSSLWSRQRFRKAAFMLNLFSLQGLPWIGADGQEKVQLTAAELESLRSELANIEEREAHLKAQLEHIDEILRSARLSGYLYIRTRWTALPEEPAPVDDTDVDDWLPRFIVLHGQYSVMHDDASFNGHIIRFQIMSFKILLAQLDLSPQDSTLLSDVVEVGSLPSFIREDEGTQYTFYILTRQGLHYECSHVSKVQVDTWLSALQTDCNIVIPSKKFAQKHYDDSKERPYFNALCEFLSSGPLFAMEVIKYGRKLIGATDPQEQPEVINVIRGSDGPETAKNEINLWFKPQELVSHTSNAEKWVYGAN</sequence>
<organism evidence="7 8">
    <name type="scientific">Hibiscus syriacus</name>
    <name type="common">Rose of Sharon</name>
    <dbReference type="NCBI Taxonomy" id="106335"/>
    <lineage>
        <taxon>Eukaryota</taxon>
        <taxon>Viridiplantae</taxon>
        <taxon>Streptophyta</taxon>
        <taxon>Embryophyta</taxon>
        <taxon>Tracheophyta</taxon>
        <taxon>Spermatophyta</taxon>
        <taxon>Magnoliopsida</taxon>
        <taxon>eudicotyledons</taxon>
        <taxon>Gunneridae</taxon>
        <taxon>Pentapetalae</taxon>
        <taxon>rosids</taxon>
        <taxon>malvids</taxon>
        <taxon>Malvales</taxon>
        <taxon>Malvaceae</taxon>
        <taxon>Malvoideae</taxon>
        <taxon>Hibiscus</taxon>
    </lineage>
</organism>
<dbReference type="PANTHER" id="PTHR34837">
    <property type="entry name" value="OS05G0595500 PROTEIN"/>
    <property type="match status" value="1"/>
</dbReference>
<feature type="compositionally biased region" description="Polar residues" evidence="5">
    <location>
        <begin position="51"/>
        <end position="65"/>
    </location>
</feature>
<name>A0A6A3AWU4_HIBSY</name>
<protein>
    <submittedName>
        <fullName evidence="7">Nucleoside diphosphate kinase 3</fullName>
    </submittedName>
</protein>
<feature type="coiled-coil region" evidence="4">
    <location>
        <begin position="112"/>
        <end position="146"/>
    </location>
</feature>
<evidence type="ECO:0000256" key="3">
    <source>
        <dbReference type="PROSITE-ProRule" id="PRU00706"/>
    </source>
</evidence>
<dbReference type="EMBL" id="VEPZ02000948">
    <property type="protein sequence ID" value="KAE8708293.1"/>
    <property type="molecule type" value="Genomic_DNA"/>
</dbReference>
<comment type="catalytic activity">
    <reaction evidence="2">
        <text>a ribonucleoside 5'-diphosphate + ATP = a ribonucleoside 5'-triphosphate + ADP</text>
        <dbReference type="Rhea" id="RHEA:18113"/>
        <dbReference type="ChEBI" id="CHEBI:30616"/>
        <dbReference type="ChEBI" id="CHEBI:57930"/>
        <dbReference type="ChEBI" id="CHEBI:61557"/>
        <dbReference type="ChEBI" id="CHEBI:456216"/>
        <dbReference type="EC" id="2.7.4.6"/>
    </reaction>
</comment>
<dbReference type="AlphaFoldDB" id="A0A6A3AWU4"/>
<feature type="domain" description="Nucleoside diphosphate kinase-like" evidence="6">
    <location>
        <begin position="267"/>
        <end position="370"/>
    </location>
</feature>
<dbReference type="PANTHER" id="PTHR34837:SF2">
    <property type="entry name" value="OS05G0595500 PROTEIN"/>
    <property type="match status" value="1"/>
</dbReference>
<dbReference type="PROSITE" id="PS51374">
    <property type="entry name" value="NDPK_LIKE"/>
    <property type="match status" value="1"/>
</dbReference>
<evidence type="ECO:0000256" key="5">
    <source>
        <dbReference type="SAM" id="MobiDB-lite"/>
    </source>
</evidence>
<gene>
    <name evidence="7" type="ORF">F3Y22_tig00110348pilonHSYRG00366</name>
</gene>
<comment type="caution">
    <text evidence="3">Lacks conserved residue(s) required for the propagation of feature annotation.</text>
</comment>
<dbReference type="Pfam" id="PF00334">
    <property type="entry name" value="NDK"/>
    <property type="match status" value="1"/>
</dbReference>
<dbReference type="SUPFAM" id="SSF50729">
    <property type="entry name" value="PH domain-like"/>
    <property type="match status" value="1"/>
</dbReference>
<feature type="region of interest" description="Disordered" evidence="5">
    <location>
        <begin position="51"/>
        <end position="80"/>
    </location>
</feature>
<keyword evidence="4" id="KW-0175">Coiled coil</keyword>
<dbReference type="Gene3D" id="3.30.70.141">
    <property type="entry name" value="Nucleoside diphosphate kinase-like domain"/>
    <property type="match status" value="1"/>
</dbReference>
<proteinExistence type="inferred from homology"/>
<evidence type="ECO:0000259" key="6">
    <source>
        <dbReference type="SMART" id="SM00562"/>
    </source>
</evidence>
<evidence type="ECO:0000313" key="8">
    <source>
        <dbReference type="Proteomes" id="UP000436088"/>
    </source>
</evidence>
<dbReference type="InterPro" id="IPR034907">
    <property type="entry name" value="NDK-like_dom"/>
</dbReference>
<keyword evidence="7" id="KW-0808">Transferase</keyword>
<dbReference type="Proteomes" id="UP000436088">
    <property type="component" value="Unassembled WGS sequence"/>
</dbReference>
<comment type="caution">
    <text evidence="7">The sequence shown here is derived from an EMBL/GenBank/DDBJ whole genome shotgun (WGS) entry which is preliminary data.</text>
</comment>
<evidence type="ECO:0000313" key="7">
    <source>
        <dbReference type="EMBL" id="KAE8708293.1"/>
    </source>
</evidence>
<evidence type="ECO:0000256" key="2">
    <source>
        <dbReference type="ARBA" id="ARBA00000937"/>
    </source>
</evidence>